<dbReference type="Proteomes" id="UP000053958">
    <property type="component" value="Unassembled WGS sequence"/>
</dbReference>
<evidence type="ECO:0000256" key="2">
    <source>
        <dbReference type="ARBA" id="ARBA00004613"/>
    </source>
</evidence>
<accession>A0A0F4YJY3</accession>
<keyword evidence="7" id="KW-0119">Carbohydrate metabolism</keyword>
<evidence type="ECO:0000256" key="3">
    <source>
        <dbReference type="ARBA" id="ARBA00007799"/>
    </source>
</evidence>
<dbReference type="AlphaFoldDB" id="A0A0F4YJY3"/>
<evidence type="ECO:0000256" key="8">
    <source>
        <dbReference type="ARBA" id="ARBA00023295"/>
    </source>
</evidence>
<keyword evidence="4" id="KW-0964">Secreted</keyword>
<comment type="function">
    <text evidence="10">Chitosanase catalyzing the endo-type cleavage of chitosan, the deacylated form of chitin. Chitosanase may be crucial in the degradation of the deacetylated portion of chitin in the fungal cell wall.</text>
</comment>
<dbReference type="GO" id="GO:0005576">
    <property type="term" value="C:extracellular region"/>
    <property type="evidence" value="ECO:0007669"/>
    <property type="project" value="UniProtKB-SubCell"/>
</dbReference>
<dbReference type="RefSeq" id="XP_013325151.1">
    <property type="nucleotide sequence ID" value="XM_013469697.1"/>
</dbReference>
<protein>
    <recommendedName>
        <fullName evidence="10">Endo-chitosanase</fullName>
        <ecNumber evidence="10">3.2.1.132</ecNumber>
    </recommendedName>
</protein>
<dbReference type="GO" id="GO:0016977">
    <property type="term" value="F:chitosanase activity"/>
    <property type="evidence" value="ECO:0007669"/>
    <property type="project" value="UniProtKB-EC"/>
</dbReference>
<keyword evidence="6 10" id="KW-0378">Hydrolase</keyword>
<dbReference type="EC" id="3.2.1.132" evidence="10"/>
<evidence type="ECO:0000256" key="5">
    <source>
        <dbReference type="ARBA" id="ARBA00022729"/>
    </source>
</evidence>
<comment type="catalytic activity">
    <reaction evidence="1 10">
        <text>Endohydrolysis of beta-(1-&gt;4)-linkages between D-glucosamine residues in a partly acetylated chitosan.</text>
        <dbReference type="EC" id="3.2.1.132"/>
    </reaction>
</comment>
<name>A0A0F4YJY3_RASE3</name>
<keyword evidence="8 10" id="KW-0326">Glycosidase</keyword>
<comment type="subcellular location">
    <subcellularLocation>
        <location evidence="2 10">Secreted</location>
    </subcellularLocation>
</comment>
<dbReference type="GeneID" id="25319783"/>
<comment type="similarity">
    <text evidence="3 10">Belongs to the glycosyl hydrolase 75 family.</text>
</comment>
<dbReference type="OrthoDB" id="4756206at2759"/>
<evidence type="ECO:0000256" key="6">
    <source>
        <dbReference type="ARBA" id="ARBA00022801"/>
    </source>
</evidence>
<feature type="chain" id="PRO_5005117165" description="Endo-chitosanase" evidence="10">
    <location>
        <begin position="31"/>
        <end position="254"/>
    </location>
</feature>
<dbReference type="PANTHER" id="PTHR42061">
    <property type="entry name" value="ENDO-CHITOSANASE"/>
    <property type="match status" value="1"/>
</dbReference>
<organism evidence="11 12">
    <name type="scientific">Rasamsonia emersonii (strain ATCC 16479 / CBS 393.64 / IMI 116815)</name>
    <dbReference type="NCBI Taxonomy" id="1408163"/>
    <lineage>
        <taxon>Eukaryota</taxon>
        <taxon>Fungi</taxon>
        <taxon>Dikarya</taxon>
        <taxon>Ascomycota</taxon>
        <taxon>Pezizomycotina</taxon>
        <taxon>Eurotiomycetes</taxon>
        <taxon>Eurotiomycetidae</taxon>
        <taxon>Eurotiales</taxon>
        <taxon>Trichocomaceae</taxon>
        <taxon>Rasamsonia</taxon>
    </lineage>
</organism>
<dbReference type="GO" id="GO:0000272">
    <property type="term" value="P:polysaccharide catabolic process"/>
    <property type="evidence" value="ECO:0007669"/>
    <property type="project" value="UniProtKB-KW"/>
</dbReference>
<gene>
    <name evidence="11" type="ORF">T310_7511</name>
</gene>
<evidence type="ECO:0000256" key="9">
    <source>
        <dbReference type="ARBA" id="ARBA00023326"/>
    </source>
</evidence>
<evidence type="ECO:0000256" key="7">
    <source>
        <dbReference type="ARBA" id="ARBA00023277"/>
    </source>
</evidence>
<evidence type="ECO:0000256" key="1">
    <source>
        <dbReference type="ARBA" id="ARBA00000405"/>
    </source>
</evidence>
<feature type="signal peptide" evidence="10">
    <location>
        <begin position="1"/>
        <end position="30"/>
    </location>
</feature>
<dbReference type="InterPro" id="IPR009939">
    <property type="entry name" value="Chitosanase_fungal"/>
</dbReference>
<sequence>MVSSKPISLKTIVTLSLSALLLSLPATVSGRDIPANLKSFYNTVKTKGCSKPFKSGFGDGQGNSGFAYCADYKDHGLIYLTGPKELADMDVDCDGANNKGGKCSNDPSGQSQTAFQDIVKTYGIKDLNANIHPYVVFGNEDSSPSFKPQSVGMKPLSVMAVVCNNNLFYGIWGDTNGGTDTGEAAISLATACFPNEDISGDSGHTQHDVLYLGFLNASSVPGKDGAKWDAKSFEEFEQSIAKLGDSLVAIVPSK</sequence>
<evidence type="ECO:0000313" key="11">
    <source>
        <dbReference type="EMBL" id="KKA18539.1"/>
    </source>
</evidence>
<keyword evidence="12" id="KW-1185">Reference proteome</keyword>
<evidence type="ECO:0000256" key="4">
    <source>
        <dbReference type="ARBA" id="ARBA00022525"/>
    </source>
</evidence>
<dbReference type="EMBL" id="LASV01000445">
    <property type="protein sequence ID" value="KKA18539.1"/>
    <property type="molecule type" value="Genomic_DNA"/>
</dbReference>
<proteinExistence type="inferred from homology"/>
<evidence type="ECO:0000256" key="10">
    <source>
        <dbReference type="RuleBase" id="RU361208"/>
    </source>
</evidence>
<comment type="caution">
    <text evidence="11">The sequence shown here is derived from an EMBL/GenBank/DDBJ whole genome shotgun (WGS) entry which is preliminary data.</text>
</comment>
<reference evidence="11 12" key="1">
    <citation type="submission" date="2015-04" db="EMBL/GenBank/DDBJ databases">
        <authorList>
            <person name="Heijne W.H."/>
            <person name="Fedorova N.D."/>
            <person name="Nierman W.C."/>
            <person name="Vollebregt A.W."/>
            <person name="Zhao Z."/>
            <person name="Wu L."/>
            <person name="Kumar M."/>
            <person name="Stam H."/>
            <person name="van den Berg M.A."/>
            <person name="Pel H.J."/>
        </authorList>
    </citation>
    <scope>NUCLEOTIDE SEQUENCE [LARGE SCALE GENOMIC DNA]</scope>
    <source>
        <strain evidence="11 12">CBS 393.64</strain>
    </source>
</reference>
<dbReference type="PANTHER" id="PTHR42061:SF6">
    <property type="entry name" value="ENDO-CHITOSANASE"/>
    <property type="match status" value="1"/>
</dbReference>
<evidence type="ECO:0000313" key="12">
    <source>
        <dbReference type="Proteomes" id="UP000053958"/>
    </source>
</evidence>
<keyword evidence="9 10" id="KW-0624">Polysaccharide degradation</keyword>
<keyword evidence="5 10" id="KW-0732">Signal</keyword>
<dbReference type="Pfam" id="PF07335">
    <property type="entry name" value="Glyco_hydro_75"/>
    <property type="match status" value="1"/>
</dbReference>